<dbReference type="OrthoDB" id="9805976at2"/>
<dbReference type="Pfam" id="PF03358">
    <property type="entry name" value="FMN_red"/>
    <property type="match status" value="1"/>
</dbReference>
<feature type="domain" description="NADPH-dependent FMN reductase-like" evidence="4">
    <location>
        <begin position="119"/>
        <end position="186"/>
    </location>
</feature>
<evidence type="ECO:0000256" key="2">
    <source>
        <dbReference type="ARBA" id="ARBA00022643"/>
    </source>
</evidence>
<dbReference type="PANTHER" id="PTHR43278">
    <property type="entry name" value="NAD(P)H-DEPENDENT FMN-CONTAINING OXIDOREDUCTASE YWQN-RELATED"/>
    <property type="match status" value="1"/>
</dbReference>
<keyword evidence="6" id="KW-1185">Reference proteome</keyword>
<feature type="compositionally biased region" description="Basic and acidic residues" evidence="3">
    <location>
        <begin position="308"/>
        <end position="322"/>
    </location>
</feature>
<feature type="compositionally biased region" description="Gly residues" evidence="3">
    <location>
        <begin position="356"/>
        <end position="371"/>
    </location>
</feature>
<evidence type="ECO:0000313" key="5">
    <source>
        <dbReference type="EMBL" id="RXZ53563.1"/>
    </source>
</evidence>
<comment type="caution">
    <text evidence="5">The sequence shown here is derived from an EMBL/GenBank/DDBJ whole genome shotgun (WGS) entry which is preliminary data.</text>
</comment>
<dbReference type="SUPFAM" id="SSF52218">
    <property type="entry name" value="Flavoproteins"/>
    <property type="match status" value="1"/>
</dbReference>
<evidence type="ECO:0000259" key="4">
    <source>
        <dbReference type="Pfam" id="PF03358"/>
    </source>
</evidence>
<dbReference type="InterPro" id="IPR051796">
    <property type="entry name" value="ISF_SsuE-like"/>
</dbReference>
<dbReference type="Proteomes" id="UP000293345">
    <property type="component" value="Unassembled WGS sequence"/>
</dbReference>
<dbReference type="InterPro" id="IPR029039">
    <property type="entry name" value="Flavoprotein-like_sf"/>
</dbReference>
<dbReference type="GO" id="GO:0016491">
    <property type="term" value="F:oxidoreductase activity"/>
    <property type="evidence" value="ECO:0007669"/>
    <property type="project" value="InterPro"/>
</dbReference>
<dbReference type="EMBL" id="SDPW01000001">
    <property type="protein sequence ID" value="RXZ53563.1"/>
    <property type="molecule type" value="Genomic_DNA"/>
</dbReference>
<sequence length="381" mass="40129">MKRLIIVGSPRVEGRSGALADLLFESCIEECPEDEVFLAPVSTLEVAGCNACDWCKRGSAVLPNGGDADVAATCGSASRGEAGDLRTEVRGASVFPTGCTATGALTDSPNSLSDGDPNDANRRCVIRDDMDDIYPLLEDADELIVVAPVYFAGPSSQLKAVLDRFQPYFWTRQRARRRPCTLHVVGEGGDPHGFDPLVGTVRSAAAVAGFRLERVLDWVGKIDESGEIVAEADEYPISGPVVRAFAGGASAAAVEPVEAPAEQPAAPAESAPEAFAENDFAAQLASQAARRQQRARLDLGENGSERQVIKLDEEGRRVDAAQHGRKRSAQKKHANAKRGTNGVQQAKHDNPHAQKGKGGGKAGGAKGGNANRGGKQGKRRG</sequence>
<reference evidence="5 6" key="1">
    <citation type="submission" date="2019-01" db="EMBL/GenBank/DDBJ databases">
        <title>Senegalimassilia sp. nov. KGMB04484 isolated human feces.</title>
        <authorList>
            <person name="Han K.-I."/>
            <person name="Kim J.-S."/>
            <person name="Lee K.C."/>
            <person name="Suh M.K."/>
            <person name="Eom M.K."/>
            <person name="Lee J.H."/>
            <person name="Park S.-H."/>
            <person name="Kang S.W."/>
            <person name="Park J.-E."/>
            <person name="Oh B.S."/>
            <person name="Yu S.Y."/>
            <person name="Choi S.-H."/>
            <person name="Lee D.H."/>
            <person name="Yoon H."/>
            <person name="Kim B.-Y."/>
            <person name="Lee J.H."/>
            <person name="Lee J.-S."/>
        </authorList>
    </citation>
    <scope>NUCLEOTIDE SEQUENCE [LARGE SCALE GENOMIC DNA]</scope>
    <source>
        <strain evidence="5 6">KGMB04484</strain>
    </source>
</reference>
<dbReference type="RefSeq" id="WP_129423263.1">
    <property type="nucleotide sequence ID" value="NZ_SDPW01000001.1"/>
</dbReference>
<gene>
    <name evidence="5" type="ORF">ET524_02960</name>
</gene>
<evidence type="ECO:0000256" key="3">
    <source>
        <dbReference type="SAM" id="MobiDB-lite"/>
    </source>
</evidence>
<evidence type="ECO:0000313" key="6">
    <source>
        <dbReference type="Proteomes" id="UP000293345"/>
    </source>
</evidence>
<dbReference type="Gene3D" id="3.40.50.360">
    <property type="match status" value="2"/>
</dbReference>
<accession>A0A4Q2K1I6</accession>
<feature type="compositionally biased region" description="Basic residues" evidence="3">
    <location>
        <begin position="323"/>
        <end position="336"/>
    </location>
</feature>
<dbReference type="PANTHER" id="PTHR43278:SF2">
    <property type="entry name" value="IRON-SULFUR FLAVOPROTEIN"/>
    <property type="match status" value="1"/>
</dbReference>
<organism evidence="5 6">
    <name type="scientific">Senegalimassilia faecalis</name>
    <dbReference type="NCBI Taxonomy" id="2509433"/>
    <lineage>
        <taxon>Bacteria</taxon>
        <taxon>Bacillati</taxon>
        <taxon>Actinomycetota</taxon>
        <taxon>Coriobacteriia</taxon>
        <taxon>Coriobacteriales</taxon>
        <taxon>Coriobacteriaceae</taxon>
        <taxon>Senegalimassilia</taxon>
    </lineage>
</organism>
<dbReference type="InterPro" id="IPR005025">
    <property type="entry name" value="FMN_Rdtase-like_dom"/>
</dbReference>
<evidence type="ECO:0000256" key="1">
    <source>
        <dbReference type="ARBA" id="ARBA00022630"/>
    </source>
</evidence>
<keyword evidence="1" id="KW-0285">Flavoprotein</keyword>
<proteinExistence type="predicted"/>
<name>A0A4Q2K1I6_9ACTN</name>
<dbReference type="AlphaFoldDB" id="A0A4Q2K1I6"/>
<feature type="region of interest" description="Disordered" evidence="3">
    <location>
        <begin position="308"/>
        <end position="381"/>
    </location>
</feature>
<keyword evidence="2" id="KW-0288">FMN</keyword>
<protein>
    <submittedName>
        <fullName evidence="5">Flavodoxin family protein</fullName>
    </submittedName>
</protein>